<name>A0A2N3RI80_9XANT</name>
<evidence type="ECO:0000313" key="2">
    <source>
        <dbReference type="EMBL" id="PKV16468.1"/>
    </source>
</evidence>
<reference evidence="3 4" key="1">
    <citation type="submission" date="2017-11" db="EMBL/GenBank/DDBJ databases">
        <title>Xanthomonas prunicola sp. nov., a novel pathogen that affects nectarine (Prunus persica var. nectarine) trees.</title>
        <authorList>
            <person name="Lopez M."/>
            <person name="Lopez-Soriano P."/>
            <person name="Garita-Cambronero J."/>
            <person name="Beltran C."/>
            <person name="Taghouti G."/>
            <person name="Portier P."/>
            <person name="Cubero J."/>
            <person name="Fischer-Le Saux M."/>
            <person name="Marco-Noales E."/>
        </authorList>
    </citation>
    <scope>NUCLEOTIDE SEQUENCE [LARGE SCALE GENOMIC DNA]</scope>
    <source>
        <strain evidence="1 3">CFBP8353</strain>
        <strain evidence="2 4">CFBP8354</strain>
    </source>
</reference>
<accession>A0A2N3RI80</accession>
<dbReference type="Proteomes" id="UP000233748">
    <property type="component" value="Unassembled WGS sequence"/>
</dbReference>
<dbReference type="RefSeq" id="WP_095574786.1">
    <property type="nucleotide sequence ID" value="NZ_PHKV01000004.1"/>
</dbReference>
<sequence>MPEIYDRKKLIDYLLRRQFGSLAPPPVPTLSGMRLDAMLDKASWKRDLAMAGRSNEATPMEKQRARYEAMSLAELNAQVEAAKSSDLEKAKQLAKEAKLSREKRWPHWAKKDLWSEAELAALCCGFVPDERGMPNDPGRVNGSDQQAIAILRAEDDIRRGTLSQRLAFVPRDDADSAARMYGTARHFVPSVAAEWAAQQFDTFPASLLAAVRERDRSSAADLAAIVPVPEIAPKANKPLDERERTTLLCVIGALAKHAKLDLSQHMKAGDTIAAIVPELQLTGRTIGEHLKKVGEAMEKRTK</sequence>
<dbReference type="Proteomes" id="UP000233720">
    <property type="component" value="Unassembled WGS sequence"/>
</dbReference>
<dbReference type="GeneID" id="55511876"/>
<comment type="caution">
    <text evidence="1">The sequence shown here is derived from an EMBL/GenBank/DDBJ whole genome shotgun (WGS) entry which is preliminary data.</text>
</comment>
<evidence type="ECO:0000313" key="1">
    <source>
        <dbReference type="EMBL" id="PKV12191.1"/>
    </source>
</evidence>
<evidence type="ECO:0000313" key="3">
    <source>
        <dbReference type="Proteomes" id="UP000233720"/>
    </source>
</evidence>
<protein>
    <submittedName>
        <fullName evidence="1">Uncharacterized protein</fullName>
    </submittedName>
</protein>
<keyword evidence="4" id="KW-1185">Reference proteome</keyword>
<gene>
    <name evidence="1" type="ORF">XpruCFBP8353_15290</name>
    <name evidence="2" type="ORF">XpruCFBP8354_15275</name>
</gene>
<dbReference type="AlphaFoldDB" id="A0A2N3RI80"/>
<organism evidence="1 3">
    <name type="scientific">Xanthomonas prunicola</name>
    <dbReference type="NCBI Taxonomy" id="2053930"/>
    <lineage>
        <taxon>Bacteria</taxon>
        <taxon>Pseudomonadati</taxon>
        <taxon>Pseudomonadota</taxon>
        <taxon>Gammaproteobacteria</taxon>
        <taxon>Lysobacterales</taxon>
        <taxon>Lysobacteraceae</taxon>
        <taxon>Xanthomonas</taxon>
    </lineage>
</organism>
<proteinExistence type="predicted"/>
<dbReference type="EMBL" id="PHKW01000004">
    <property type="protein sequence ID" value="PKV16468.1"/>
    <property type="molecule type" value="Genomic_DNA"/>
</dbReference>
<evidence type="ECO:0000313" key="4">
    <source>
        <dbReference type="Proteomes" id="UP000233748"/>
    </source>
</evidence>
<dbReference type="EMBL" id="PHKV01000004">
    <property type="protein sequence ID" value="PKV12191.1"/>
    <property type="molecule type" value="Genomic_DNA"/>
</dbReference>
<dbReference type="OrthoDB" id="6429110at2"/>